<organism evidence="2 3">
    <name type="scientific">Nothophoma quercina</name>
    <dbReference type="NCBI Taxonomy" id="749835"/>
    <lineage>
        <taxon>Eukaryota</taxon>
        <taxon>Fungi</taxon>
        <taxon>Dikarya</taxon>
        <taxon>Ascomycota</taxon>
        <taxon>Pezizomycotina</taxon>
        <taxon>Dothideomycetes</taxon>
        <taxon>Pleosporomycetidae</taxon>
        <taxon>Pleosporales</taxon>
        <taxon>Pleosporineae</taxon>
        <taxon>Didymellaceae</taxon>
        <taxon>Nothophoma</taxon>
    </lineage>
</organism>
<name>A0ABR3R1H0_9PLEO</name>
<feature type="coiled-coil region" evidence="1">
    <location>
        <begin position="130"/>
        <end position="195"/>
    </location>
</feature>
<comment type="caution">
    <text evidence="2">The sequence shown here is derived from an EMBL/GenBank/DDBJ whole genome shotgun (WGS) entry which is preliminary data.</text>
</comment>
<evidence type="ECO:0000256" key="1">
    <source>
        <dbReference type="SAM" id="Coils"/>
    </source>
</evidence>
<keyword evidence="1" id="KW-0175">Coiled coil</keyword>
<sequence length="301" mass="35127">MSRIDYISAFALETSSIGKGAYVANNRMRAEPSEYLQDDDDDSSTIVAVDEVIRDLHSSNYKAPYVEDCEDGDEARSVLLPEAEGAEALQGELRPACTGPREECDDGTVVEEQAEDEDDVAEDFQGKAFMRDHQELQEQHDDLLDRFQEQSEIVEGLQAEHRALLDQGAEQQALINRFMEDRRDLQQQLVVLQEEHVPVQYDAVNLRNQCLALQVWVQEVEAHYRDLSDEYVDVVETSEARQHNIEYLQDENYRLNNHLVQVDRYVDWLERMRRVLADERDEARRAAWRWYDRGRDMERRS</sequence>
<protein>
    <submittedName>
        <fullName evidence="2">Uncharacterized protein</fullName>
    </submittedName>
</protein>
<evidence type="ECO:0000313" key="2">
    <source>
        <dbReference type="EMBL" id="KAL1598269.1"/>
    </source>
</evidence>
<dbReference type="Proteomes" id="UP001521222">
    <property type="component" value="Unassembled WGS sequence"/>
</dbReference>
<gene>
    <name evidence="2" type="ORF">SLS59_006953</name>
</gene>
<accession>A0ABR3R1H0</accession>
<dbReference type="EMBL" id="JAKIXB020000023">
    <property type="protein sequence ID" value="KAL1598269.1"/>
    <property type="molecule type" value="Genomic_DNA"/>
</dbReference>
<keyword evidence="3" id="KW-1185">Reference proteome</keyword>
<reference evidence="2 3" key="1">
    <citation type="submission" date="2024-02" db="EMBL/GenBank/DDBJ databases">
        <title>De novo assembly and annotation of 12 fungi associated with fruit tree decline syndrome in Ontario, Canada.</title>
        <authorList>
            <person name="Sulman M."/>
            <person name="Ellouze W."/>
            <person name="Ilyukhin E."/>
        </authorList>
    </citation>
    <scope>NUCLEOTIDE SEQUENCE [LARGE SCALE GENOMIC DNA]</scope>
    <source>
        <strain evidence="2 3">M97-236</strain>
    </source>
</reference>
<evidence type="ECO:0000313" key="3">
    <source>
        <dbReference type="Proteomes" id="UP001521222"/>
    </source>
</evidence>
<proteinExistence type="predicted"/>